<comment type="caution">
    <text evidence="1">The sequence shown here is derived from an EMBL/GenBank/DDBJ whole genome shotgun (WGS) entry which is preliminary data.</text>
</comment>
<proteinExistence type="predicted"/>
<dbReference type="AlphaFoldDB" id="A0A0R1VWY5"/>
<accession>A0A0R1VWY5</accession>
<dbReference type="RefSeq" id="WP_010622599.1">
    <property type="nucleotide sequence ID" value="NZ_AZGF01000032.1"/>
</dbReference>
<organism evidence="1 2">
    <name type="scientific">Paucilactobacillus suebicus DSM 5007 = KCTC 3549</name>
    <dbReference type="NCBI Taxonomy" id="1423807"/>
    <lineage>
        <taxon>Bacteria</taxon>
        <taxon>Bacillati</taxon>
        <taxon>Bacillota</taxon>
        <taxon>Bacilli</taxon>
        <taxon>Lactobacillales</taxon>
        <taxon>Lactobacillaceae</taxon>
        <taxon>Paucilactobacillus</taxon>
    </lineage>
</organism>
<gene>
    <name evidence="1" type="ORF">FD16_GL001489</name>
</gene>
<dbReference type="Proteomes" id="UP000051820">
    <property type="component" value="Unassembled WGS sequence"/>
</dbReference>
<keyword evidence="2" id="KW-1185">Reference proteome</keyword>
<protein>
    <submittedName>
        <fullName evidence="1">Uncharacterized protein</fullName>
    </submittedName>
</protein>
<reference evidence="1 2" key="1">
    <citation type="journal article" date="2015" name="Genome Announc.">
        <title>Expanding the biotechnology potential of lactobacilli through comparative genomics of 213 strains and associated genera.</title>
        <authorList>
            <person name="Sun Z."/>
            <person name="Harris H.M."/>
            <person name="McCann A."/>
            <person name="Guo C."/>
            <person name="Argimon S."/>
            <person name="Zhang W."/>
            <person name="Yang X."/>
            <person name="Jeffery I.B."/>
            <person name="Cooney J.C."/>
            <person name="Kagawa T.F."/>
            <person name="Liu W."/>
            <person name="Song Y."/>
            <person name="Salvetti E."/>
            <person name="Wrobel A."/>
            <person name="Rasinkangas P."/>
            <person name="Parkhill J."/>
            <person name="Rea M.C."/>
            <person name="O'Sullivan O."/>
            <person name="Ritari J."/>
            <person name="Douillard F.P."/>
            <person name="Paul Ross R."/>
            <person name="Yang R."/>
            <person name="Briner A.E."/>
            <person name="Felis G.E."/>
            <person name="de Vos W.M."/>
            <person name="Barrangou R."/>
            <person name="Klaenhammer T.R."/>
            <person name="Caufield P.W."/>
            <person name="Cui Y."/>
            <person name="Zhang H."/>
            <person name="O'Toole P.W."/>
        </authorList>
    </citation>
    <scope>NUCLEOTIDE SEQUENCE [LARGE SCALE GENOMIC DNA]</scope>
    <source>
        <strain evidence="1 2">DSM 5007</strain>
    </source>
</reference>
<name>A0A0R1VWY5_9LACO</name>
<evidence type="ECO:0000313" key="2">
    <source>
        <dbReference type="Proteomes" id="UP000051820"/>
    </source>
</evidence>
<sequence length="247" mass="28578">MQKPFLNSRMFNFENLAEEPIKIIDSAKIRWDDTLIFREAKINNEKLTVILYDYGEIIGVHQPISKMITEFAREVGLNNVITRANARVCNVGKCMPVTNGRFQMIPTCGVRNDDVMWFMKHRVLSAGADPKDGLLLIAFEENIQVKINLSEAVYNRRTRQADEISSLQFGYLEYIKYRYGAEGYQHTGGRIPVEDRHLNEERRLLRTLCVDAAIDTLEKLAEKIFGQKLSDDEKKDFISMLEQPFHI</sequence>
<dbReference type="OrthoDB" id="2329481at2"/>
<dbReference type="PATRIC" id="fig|1423807.3.peg.1524"/>
<dbReference type="EMBL" id="AZGF01000032">
    <property type="protein sequence ID" value="KRM09949.1"/>
    <property type="molecule type" value="Genomic_DNA"/>
</dbReference>
<dbReference type="STRING" id="1423807.FD16_GL001489"/>
<evidence type="ECO:0000313" key="1">
    <source>
        <dbReference type="EMBL" id="KRM09949.1"/>
    </source>
</evidence>